<dbReference type="InterPro" id="IPR013096">
    <property type="entry name" value="Cupin_2"/>
</dbReference>
<comment type="caution">
    <text evidence="3">The sequence shown here is derived from an EMBL/GenBank/DDBJ whole genome shotgun (WGS) entry which is preliminary data.</text>
</comment>
<dbReference type="Gene3D" id="2.60.120.10">
    <property type="entry name" value="Jelly Rolls"/>
    <property type="match status" value="1"/>
</dbReference>
<protein>
    <submittedName>
        <fullName evidence="3">Cupin</fullName>
    </submittedName>
</protein>
<dbReference type="Pfam" id="PF07883">
    <property type="entry name" value="Cupin_2"/>
    <property type="match status" value="1"/>
</dbReference>
<evidence type="ECO:0000313" key="4">
    <source>
        <dbReference type="Proteomes" id="UP000093523"/>
    </source>
</evidence>
<name>A0A1B9NT75_ALILO</name>
<reference evidence="3 4" key="1">
    <citation type="submission" date="2016-06" db="EMBL/GenBank/DDBJ databases">
        <authorList>
            <person name="Kjaerup R.B."/>
            <person name="Dalgaard T.S."/>
            <person name="Juul-Madsen H.R."/>
        </authorList>
    </citation>
    <scope>NUCLEOTIDE SEQUENCE [LARGE SCALE GENOMIC DNA]</scope>
    <source>
        <strain evidence="3 4">1S159</strain>
    </source>
</reference>
<dbReference type="EMBL" id="MAJU01000044">
    <property type="protein sequence ID" value="OCH15955.1"/>
    <property type="molecule type" value="Genomic_DNA"/>
</dbReference>
<evidence type="ECO:0000256" key="1">
    <source>
        <dbReference type="ARBA" id="ARBA00022723"/>
    </source>
</evidence>
<evidence type="ECO:0000259" key="2">
    <source>
        <dbReference type="Pfam" id="PF07883"/>
    </source>
</evidence>
<evidence type="ECO:0000313" key="3">
    <source>
        <dbReference type="EMBL" id="OCH15955.1"/>
    </source>
</evidence>
<proteinExistence type="predicted"/>
<keyword evidence="1" id="KW-0479">Metal-binding</keyword>
<accession>A0A1B9NT75</accession>
<dbReference type="GO" id="GO:0046872">
    <property type="term" value="F:metal ion binding"/>
    <property type="evidence" value="ECO:0007669"/>
    <property type="project" value="UniProtKB-KW"/>
</dbReference>
<dbReference type="PANTHER" id="PTHR35848:SF6">
    <property type="entry name" value="CUPIN TYPE-2 DOMAIN-CONTAINING PROTEIN"/>
    <property type="match status" value="1"/>
</dbReference>
<dbReference type="PANTHER" id="PTHR35848">
    <property type="entry name" value="OXALATE-BINDING PROTEIN"/>
    <property type="match status" value="1"/>
</dbReference>
<feature type="domain" description="Cupin type-2" evidence="2">
    <location>
        <begin position="44"/>
        <end position="111"/>
    </location>
</feature>
<dbReference type="InterPro" id="IPR051610">
    <property type="entry name" value="GPI/OXD"/>
</dbReference>
<dbReference type="SUPFAM" id="SSF51182">
    <property type="entry name" value="RmlC-like cupins"/>
    <property type="match status" value="1"/>
</dbReference>
<gene>
    <name evidence="3" type="ORF">A6E04_20710</name>
</gene>
<organism evidence="3 4">
    <name type="scientific">Aliivibrio logei</name>
    <name type="common">Vibrio logei</name>
    <dbReference type="NCBI Taxonomy" id="688"/>
    <lineage>
        <taxon>Bacteria</taxon>
        <taxon>Pseudomonadati</taxon>
        <taxon>Pseudomonadota</taxon>
        <taxon>Gammaproteobacteria</taxon>
        <taxon>Vibrionales</taxon>
        <taxon>Vibrionaceae</taxon>
        <taxon>Aliivibrio</taxon>
    </lineage>
</organism>
<dbReference type="InterPro" id="IPR011051">
    <property type="entry name" value="RmlC_Cupin_sf"/>
</dbReference>
<sequence length="116" mass="13138">MIRNFYNCDREVDNNSHDGVGSIDIYRAFRRKDFDGAWDFAIRVIMPAGSSMGEHSHEDDEEMYIILKGEGSMIIEGETKRVIAGDMIVNKRFGTHGLLNDSAEEIELLIIQASLK</sequence>
<dbReference type="OrthoDB" id="116921at2"/>
<dbReference type="RefSeq" id="WP_065612283.1">
    <property type="nucleotide sequence ID" value="NZ_CAWMPN010000044.1"/>
</dbReference>
<dbReference type="Proteomes" id="UP000093523">
    <property type="component" value="Unassembled WGS sequence"/>
</dbReference>
<dbReference type="STRING" id="688.A6E04_20710"/>
<dbReference type="AlphaFoldDB" id="A0A1B9NT75"/>
<dbReference type="InterPro" id="IPR014710">
    <property type="entry name" value="RmlC-like_jellyroll"/>
</dbReference>